<evidence type="ECO:0000256" key="7">
    <source>
        <dbReference type="ARBA" id="ARBA00023033"/>
    </source>
</evidence>
<dbReference type="GO" id="GO:0005506">
    <property type="term" value="F:iron ion binding"/>
    <property type="evidence" value="ECO:0007669"/>
    <property type="project" value="InterPro"/>
</dbReference>
<dbReference type="PANTHER" id="PTHR24286">
    <property type="entry name" value="CYTOCHROME P450 26"/>
    <property type="match status" value="1"/>
</dbReference>
<evidence type="ECO:0000256" key="2">
    <source>
        <dbReference type="ARBA" id="ARBA00010617"/>
    </source>
</evidence>
<dbReference type="GO" id="GO:0004497">
    <property type="term" value="F:monooxygenase activity"/>
    <property type="evidence" value="ECO:0007669"/>
    <property type="project" value="UniProtKB-KW"/>
</dbReference>
<sequence>MTQSSENEKKFYNLQGEVGYPILGEASQLFSKNQYFWLERFYRYGSIFKTRIFNMNAVCLAEPDAYKLILKDEAHKFSSNQGWWVLKPFFERGLLLQDGQEHQRSKRLISPAFTRGSLAHSRKNIEETVERYLIEHIENEKIFSPLPFFRKLTLLIICRLILGYEQDQEQKVNKLSQLFLDVLAGVSSVVRLNMPLTKYRKALQANEDLQNYLILIISERRQNKLLSGSSSLLDILLEQREQDGDYLLDREIASQISAIFFGGHETTANLLCSSLVQLEYNTSWQEKLRSELKQNSSKSFLSFYNDSLFNNIINECLRLNPPIYTIPRKVIKSFEVADCKVPEGWYIILSPLLTHRIPYLYSDPEAFDPLRFSPPREEHKKHPFGFISFGGGAHKCIGQDLVMLELEIILTYLLREYFWKSHNQFEYLEFLRHTAKCIKLLKISLYS</sequence>
<organism evidence="10 11">
    <name type="scientific">Aphanothece hegewaldii CCALA 016</name>
    <dbReference type="NCBI Taxonomy" id="2107694"/>
    <lineage>
        <taxon>Bacteria</taxon>
        <taxon>Bacillati</taxon>
        <taxon>Cyanobacteriota</taxon>
        <taxon>Cyanophyceae</taxon>
        <taxon>Oscillatoriophycideae</taxon>
        <taxon>Chroococcales</taxon>
        <taxon>Aphanothecaceae</taxon>
        <taxon>Aphanothece</taxon>
    </lineage>
</organism>
<dbReference type="PRINTS" id="PR00385">
    <property type="entry name" value="P450"/>
</dbReference>
<dbReference type="PRINTS" id="PR00465">
    <property type="entry name" value="EP450IV"/>
</dbReference>
<proteinExistence type="inferred from homology"/>
<dbReference type="Pfam" id="PF00067">
    <property type="entry name" value="p450"/>
    <property type="match status" value="1"/>
</dbReference>
<keyword evidence="4 8" id="KW-0479">Metal-binding</keyword>
<dbReference type="GO" id="GO:0016125">
    <property type="term" value="P:sterol metabolic process"/>
    <property type="evidence" value="ECO:0007669"/>
    <property type="project" value="TreeGrafter"/>
</dbReference>
<feature type="binding site" description="axial binding residue" evidence="8">
    <location>
        <position position="396"/>
    </location>
    <ligand>
        <name>heme</name>
        <dbReference type="ChEBI" id="CHEBI:30413"/>
    </ligand>
    <ligandPart>
        <name>Fe</name>
        <dbReference type="ChEBI" id="CHEBI:18248"/>
    </ligandPart>
</feature>
<evidence type="ECO:0000313" key="11">
    <source>
        <dbReference type="Proteomes" id="UP000239001"/>
    </source>
</evidence>
<comment type="cofactor">
    <cofactor evidence="1 8">
        <name>heme</name>
        <dbReference type="ChEBI" id="CHEBI:30413"/>
    </cofactor>
</comment>
<evidence type="ECO:0000256" key="5">
    <source>
        <dbReference type="ARBA" id="ARBA00023002"/>
    </source>
</evidence>
<keyword evidence="3 8" id="KW-0349">Heme</keyword>
<reference evidence="10 11" key="2">
    <citation type="submission" date="2018-03" db="EMBL/GenBank/DDBJ databases">
        <authorList>
            <person name="Keele B.F."/>
        </authorList>
    </citation>
    <scope>NUCLEOTIDE SEQUENCE [LARGE SCALE GENOMIC DNA]</scope>
    <source>
        <strain evidence="10 11">CCALA 016</strain>
    </source>
</reference>
<protein>
    <recommendedName>
        <fullName evidence="12">Cytochrome P450</fullName>
    </recommendedName>
</protein>
<evidence type="ECO:0000256" key="3">
    <source>
        <dbReference type="ARBA" id="ARBA00022617"/>
    </source>
</evidence>
<name>A0A2T1LVN0_9CHRO</name>
<keyword evidence="11" id="KW-1185">Reference proteome</keyword>
<dbReference type="Proteomes" id="UP000239001">
    <property type="component" value="Unassembled WGS sequence"/>
</dbReference>
<evidence type="ECO:0000256" key="4">
    <source>
        <dbReference type="ARBA" id="ARBA00022723"/>
    </source>
</evidence>
<dbReference type="GO" id="GO:0016705">
    <property type="term" value="F:oxidoreductase activity, acting on paired donors, with incorporation or reduction of molecular oxygen"/>
    <property type="evidence" value="ECO:0007669"/>
    <property type="project" value="InterPro"/>
</dbReference>
<evidence type="ECO:0008006" key="12">
    <source>
        <dbReference type="Google" id="ProtNLM"/>
    </source>
</evidence>
<keyword evidence="6 8" id="KW-0408">Iron</keyword>
<dbReference type="InterPro" id="IPR002403">
    <property type="entry name" value="Cyt_P450_E_grp-IV"/>
</dbReference>
<dbReference type="InterPro" id="IPR036396">
    <property type="entry name" value="Cyt_P450_sf"/>
</dbReference>
<evidence type="ECO:0000256" key="9">
    <source>
        <dbReference type="RuleBase" id="RU000461"/>
    </source>
</evidence>
<reference evidence="10 11" key="1">
    <citation type="submission" date="2018-03" db="EMBL/GenBank/DDBJ databases">
        <title>The ancient ancestry and fast evolution of plastids.</title>
        <authorList>
            <person name="Moore K.R."/>
            <person name="Magnabosco C."/>
            <person name="Momper L."/>
            <person name="Gold D.A."/>
            <person name="Bosak T."/>
            <person name="Fournier G.P."/>
        </authorList>
    </citation>
    <scope>NUCLEOTIDE SEQUENCE [LARGE SCALE GENOMIC DNA]</scope>
    <source>
        <strain evidence="10 11">CCALA 016</strain>
    </source>
</reference>
<dbReference type="Gene3D" id="1.10.630.10">
    <property type="entry name" value="Cytochrome P450"/>
    <property type="match status" value="1"/>
</dbReference>
<dbReference type="PANTHER" id="PTHR24286:SF24">
    <property type="entry name" value="LANOSTEROL 14-ALPHA DEMETHYLASE"/>
    <property type="match status" value="1"/>
</dbReference>
<dbReference type="PROSITE" id="PS00086">
    <property type="entry name" value="CYTOCHROME_P450"/>
    <property type="match status" value="1"/>
</dbReference>
<evidence type="ECO:0000313" key="10">
    <source>
        <dbReference type="EMBL" id="PSF35788.1"/>
    </source>
</evidence>
<dbReference type="InterPro" id="IPR001128">
    <property type="entry name" value="Cyt_P450"/>
</dbReference>
<comment type="similarity">
    <text evidence="2 9">Belongs to the cytochrome P450 family.</text>
</comment>
<evidence type="ECO:0000256" key="6">
    <source>
        <dbReference type="ARBA" id="ARBA00023004"/>
    </source>
</evidence>
<evidence type="ECO:0000256" key="1">
    <source>
        <dbReference type="ARBA" id="ARBA00001971"/>
    </source>
</evidence>
<keyword evidence="7 9" id="KW-0503">Monooxygenase</keyword>
<dbReference type="AlphaFoldDB" id="A0A2T1LVN0"/>
<dbReference type="SUPFAM" id="SSF48264">
    <property type="entry name" value="Cytochrome P450"/>
    <property type="match status" value="1"/>
</dbReference>
<evidence type="ECO:0000256" key="8">
    <source>
        <dbReference type="PIRSR" id="PIRSR602403-1"/>
    </source>
</evidence>
<dbReference type="EMBL" id="PXOH01000017">
    <property type="protein sequence ID" value="PSF35788.1"/>
    <property type="molecule type" value="Genomic_DNA"/>
</dbReference>
<accession>A0A2T1LVN0</accession>
<keyword evidence="5 9" id="KW-0560">Oxidoreductase</keyword>
<dbReference type="GO" id="GO:0020037">
    <property type="term" value="F:heme binding"/>
    <property type="evidence" value="ECO:0007669"/>
    <property type="project" value="InterPro"/>
</dbReference>
<comment type="caution">
    <text evidence="10">The sequence shown here is derived from an EMBL/GenBank/DDBJ whole genome shotgun (WGS) entry which is preliminary data.</text>
</comment>
<dbReference type="InterPro" id="IPR017972">
    <property type="entry name" value="Cyt_P450_CS"/>
</dbReference>
<gene>
    <name evidence="10" type="ORF">C7H19_15295</name>
</gene>